<reference evidence="1 2" key="1">
    <citation type="journal article" date="2006" name="Proc. Natl. Acad. Sci. U.S.A.">
        <title>Evolution of sensory complexity recorded in a myxobacterial genome.</title>
        <authorList>
            <person name="Goldman B.S."/>
            <person name="Nierman W.C."/>
            <person name="Kaiser D."/>
            <person name="Slater S.C."/>
            <person name="Durkin A.S."/>
            <person name="Eisen J.A."/>
            <person name="Ronning C.M."/>
            <person name="Barbazuk W.B."/>
            <person name="Blanchard M."/>
            <person name="Field C."/>
            <person name="Halling C."/>
            <person name="Hinkle G."/>
            <person name="Iartchuk O."/>
            <person name="Kim H.S."/>
            <person name="Mackenzie C."/>
            <person name="Madupu R."/>
            <person name="Miller N."/>
            <person name="Shvartsbeyn A."/>
            <person name="Sullivan S.A."/>
            <person name="Vaudin M."/>
            <person name="Wiegand R."/>
            <person name="Kaplan H.B."/>
        </authorList>
    </citation>
    <scope>NUCLEOTIDE SEQUENCE [LARGE SCALE GENOMIC DNA]</scope>
    <source>
        <strain evidence="2">DK1622</strain>
    </source>
</reference>
<dbReference type="Proteomes" id="UP000002402">
    <property type="component" value="Chromosome"/>
</dbReference>
<accession>Q1CX63</accession>
<dbReference type="EMBL" id="CP000113">
    <property type="protein sequence ID" value="ABF90266.1"/>
    <property type="molecule type" value="Genomic_DNA"/>
</dbReference>
<name>Q1CX63_MYXXD</name>
<evidence type="ECO:0000313" key="2">
    <source>
        <dbReference type="Proteomes" id="UP000002402"/>
    </source>
</evidence>
<gene>
    <name evidence="1" type="ordered locus">MXAN_6896</name>
</gene>
<evidence type="ECO:0000313" key="1">
    <source>
        <dbReference type="EMBL" id="ABF90266.1"/>
    </source>
</evidence>
<sequence>MLHEGTLSTQRPLAVSHCWPAAHWLLVVHSTQVGVAPGVSARHWVPLGQQLQELPAHESLVAQGEHTLSVQDSP</sequence>
<dbReference type="AlphaFoldDB" id="Q1CX63"/>
<organism evidence="1 2">
    <name type="scientific">Myxococcus xanthus (strain DK1622)</name>
    <dbReference type="NCBI Taxonomy" id="246197"/>
    <lineage>
        <taxon>Bacteria</taxon>
        <taxon>Pseudomonadati</taxon>
        <taxon>Myxococcota</taxon>
        <taxon>Myxococcia</taxon>
        <taxon>Myxococcales</taxon>
        <taxon>Cystobacterineae</taxon>
        <taxon>Myxococcaceae</taxon>
        <taxon>Myxococcus</taxon>
    </lineage>
</organism>
<dbReference type="EnsemblBacteria" id="ABF90266">
    <property type="protein sequence ID" value="ABF90266"/>
    <property type="gene ID" value="MXAN_6896"/>
</dbReference>
<proteinExistence type="predicted"/>
<keyword evidence="2" id="KW-1185">Reference proteome</keyword>
<protein>
    <submittedName>
        <fullName evidence="1">Uncharacterized protein</fullName>
    </submittedName>
</protein>
<dbReference type="HOGENOM" id="CLU_2684049_0_0_7"/>
<dbReference type="KEGG" id="mxa:MXAN_6896"/>